<dbReference type="Pfam" id="PF05637">
    <property type="entry name" value="Glyco_transf_34"/>
    <property type="match status" value="1"/>
</dbReference>
<protein>
    <recommendedName>
        <fullName evidence="6">Glycosyltransferase family 34 protein</fullName>
    </recommendedName>
</protein>
<dbReference type="GO" id="GO:0006487">
    <property type="term" value="P:protein N-linked glycosylation"/>
    <property type="evidence" value="ECO:0007669"/>
    <property type="project" value="TreeGrafter"/>
</dbReference>
<dbReference type="AlphaFoldDB" id="W6MGT4"/>
<keyword evidence="3" id="KW-0812">Transmembrane</keyword>
<dbReference type="GO" id="GO:0000139">
    <property type="term" value="C:Golgi membrane"/>
    <property type="evidence" value="ECO:0007669"/>
    <property type="project" value="TreeGrafter"/>
</dbReference>
<evidence type="ECO:0000256" key="1">
    <source>
        <dbReference type="ARBA" id="ARBA00022676"/>
    </source>
</evidence>
<keyword evidence="2" id="KW-0808">Transferase</keyword>
<dbReference type="InterPro" id="IPR008630">
    <property type="entry name" value="Glyco_trans_34"/>
</dbReference>
<dbReference type="EMBL" id="HG793126">
    <property type="protein sequence ID" value="CDK25394.1"/>
    <property type="molecule type" value="Genomic_DNA"/>
</dbReference>
<evidence type="ECO:0000256" key="3">
    <source>
        <dbReference type="SAM" id="Phobius"/>
    </source>
</evidence>
<dbReference type="GeneID" id="34518794"/>
<reference evidence="4" key="2">
    <citation type="submission" date="2014-02" db="EMBL/GenBank/DDBJ databases">
        <title>Complete DNA sequence of /Kuraishia capsulata/ illustrates novel genomic features among budding yeasts (/Saccharomycotina/).</title>
        <authorList>
            <person name="Morales L."/>
            <person name="Noel B."/>
            <person name="Porcel B."/>
            <person name="Marcet-Houben M."/>
            <person name="Hullo M-F."/>
            <person name="Sacerdot C."/>
            <person name="Tekaia F."/>
            <person name="Leh-Louis V."/>
            <person name="Despons L."/>
            <person name="Khanna V."/>
            <person name="Aury J-M."/>
            <person name="Barbe V."/>
            <person name="Couloux A."/>
            <person name="Labadie K."/>
            <person name="Pelletier E."/>
            <person name="Souciet J-L."/>
            <person name="Boekhout T."/>
            <person name="Gabaldon T."/>
            <person name="Wincker P."/>
            <person name="Dujon B."/>
        </authorList>
    </citation>
    <scope>NUCLEOTIDE SEQUENCE</scope>
    <source>
        <strain evidence="4">CBS 1993</strain>
    </source>
</reference>
<evidence type="ECO:0000313" key="4">
    <source>
        <dbReference type="EMBL" id="CDK25394.1"/>
    </source>
</evidence>
<keyword evidence="1" id="KW-0328">Glycosyltransferase</keyword>
<dbReference type="PANTHER" id="PTHR31306">
    <property type="entry name" value="ALPHA-1,6-MANNOSYLTRANSFERASE MNN11-RELATED"/>
    <property type="match status" value="1"/>
</dbReference>
<dbReference type="OrthoDB" id="205108at2759"/>
<feature type="transmembrane region" description="Helical" evidence="3">
    <location>
        <begin position="46"/>
        <end position="65"/>
    </location>
</feature>
<name>W6MGT4_9ASCO</name>
<organism evidence="4 5">
    <name type="scientific">Kuraishia capsulata CBS 1993</name>
    <dbReference type="NCBI Taxonomy" id="1382522"/>
    <lineage>
        <taxon>Eukaryota</taxon>
        <taxon>Fungi</taxon>
        <taxon>Dikarya</taxon>
        <taxon>Ascomycota</taxon>
        <taxon>Saccharomycotina</taxon>
        <taxon>Pichiomycetes</taxon>
        <taxon>Pichiales</taxon>
        <taxon>Pichiaceae</taxon>
        <taxon>Kuraishia</taxon>
    </lineage>
</organism>
<dbReference type="STRING" id="1382522.W6MGT4"/>
<evidence type="ECO:0000256" key="2">
    <source>
        <dbReference type="ARBA" id="ARBA00022679"/>
    </source>
</evidence>
<reference evidence="4" key="1">
    <citation type="submission" date="2013-12" db="EMBL/GenBank/DDBJ databases">
        <authorList>
            <person name="Genoscope - CEA"/>
        </authorList>
    </citation>
    <scope>NUCLEOTIDE SEQUENCE</scope>
    <source>
        <strain evidence="4">CBS 1993</strain>
    </source>
</reference>
<gene>
    <name evidence="4" type="ORF">KUCA_T00001363001</name>
</gene>
<dbReference type="Proteomes" id="UP000019384">
    <property type="component" value="Unassembled WGS sequence"/>
</dbReference>
<dbReference type="PANTHER" id="PTHR31306:SF5">
    <property type="entry name" value="ALPHA-1,6-MANNOSYLTRANSFERASE MNN10-RELATED"/>
    <property type="match status" value="1"/>
</dbReference>
<keyword evidence="5" id="KW-1185">Reference proteome</keyword>
<keyword evidence="3" id="KW-0472">Membrane</keyword>
<dbReference type="RefSeq" id="XP_022457406.1">
    <property type="nucleotide sequence ID" value="XM_022603534.1"/>
</dbReference>
<sequence length="524" mass="61446">MPDIISFSFASDFDMKQGKGSKPLRTRLNTAFRYYKSRLVAGDIRALSQLVVIVVVFILLFWGLAAKQSPSSGKVKKTVRRNFFDTANSQYHQVLNDQIKPNTESVAGFGFGMADYRKLHKKPGTPPTPEVPGVYCELEQDSVDLAKRSSSAFPSLNMGKERKVYIILGKNYETGIKNSKSKESWIIEKFSIINKKHYAEKHGYELTITSSMYDKDGKSLKNHALHQKKYQHEFREGWEKFDLLRKVMRVYSDQPEDTSDSGIEEWYWYVDMYTLIMEPQVSLDDLIFNQLDLMYRNMEYFNPNNLLVDEEPSSHSLRYEPKNDEDAHSIDLILTQDCGGINLNSFLIKKSQWSNLLLDLLWDPVFYKQMHVKWINSGHRKKYGFSLNSNEYNSNGYNNDEEEKNCLEYFYTTQTWFRSKIGFMPIRAFNSLSEDFCMDIDDDEELEALMKASGQSSQLGEQGKSSKLTTQYLNNKKNFHYNETDRDFLINFMNCEKHQSCWDRFQQFSTIYEDLHKSWYHRLF</sequence>
<dbReference type="HOGENOM" id="CLU_021434_0_0_1"/>
<accession>W6MGT4</accession>
<dbReference type="GO" id="GO:0016757">
    <property type="term" value="F:glycosyltransferase activity"/>
    <property type="evidence" value="ECO:0007669"/>
    <property type="project" value="UniProtKB-KW"/>
</dbReference>
<evidence type="ECO:0000313" key="5">
    <source>
        <dbReference type="Proteomes" id="UP000019384"/>
    </source>
</evidence>
<proteinExistence type="predicted"/>
<evidence type="ECO:0008006" key="6">
    <source>
        <dbReference type="Google" id="ProtNLM"/>
    </source>
</evidence>
<keyword evidence="3" id="KW-1133">Transmembrane helix</keyword>